<feature type="transmembrane region" description="Helical" evidence="6">
    <location>
        <begin position="67"/>
        <end position="91"/>
    </location>
</feature>
<reference evidence="8" key="1">
    <citation type="submission" date="2023-06" db="EMBL/GenBank/DDBJ databases">
        <title>Egi l300058.</title>
        <authorList>
            <person name="Gao L."/>
            <person name="Fang B.-Z."/>
            <person name="Li W.-J."/>
        </authorList>
    </citation>
    <scope>NUCLEOTIDE SEQUENCE</scope>
    <source>
        <strain evidence="8">EGI L300058</strain>
    </source>
</reference>
<dbReference type="PIRSF" id="PIRSF006648">
    <property type="entry name" value="DrrB"/>
    <property type="match status" value="1"/>
</dbReference>
<dbReference type="PANTHER" id="PTHR43229">
    <property type="entry name" value="NODULATION PROTEIN J"/>
    <property type="match status" value="1"/>
</dbReference>
<protein>
    <recommendedName>
        <fullName evidence="6">Transport permease protein</fullName>
    </recommendedName>
</protein>
<evidence type="ECO:0000256" key="2">
    <source>
        <dbReference type="ARBA" id="ARBA00022692"/>
    </source>
</evidence>
<accession>A0ABT8GH98</accession>
<evidence type="ECO:0000259" key="7">
    <source>
        <dbReference type="PROSITE" id="PS51012"/>
    </source>
</evidence>
<keyword evidence="6" id="KW-1003">Cell membrane</keyword>
<feature type="transmembrane region" description="Helical" evidence="6">
    <location>
        <begin position="119"/>
        <end position="138"/>
    </location>
</feature>
<dbReference type="Proteomes" id="UP001172708">
    <property type="component" value="Unassembled WGS sequence"/>
</dbReference>
<feature type="domain" description="ABC transmembrane type-2" evidence="7">
    <location>
        <begin position="32"/>
        <end position="269"/>
    </location>
</feature>
<feature type="transmembrane region" description="Helical" evidence="6">
    <location>
        <begin position="34"/>
        <end position="55"/>
    </location>
</feature>
<evidence type="ECO:0000256" key="4">
    <source>
        <dbReference type="ARBA" id="ARBA00023136"/>
    </source>
</evidence>
<evidence type="ECO:0000256" key="3">
    <source>
        <dbReference type="ARBA" id="ARBA00022989"/>
    </source>
</evidence>
<feature type="transmembrane region" description="Helical" evidence="6">
    <location>
        <begin position="182"/>
        <end position="201"/>
    </location>
</feature>
<keyword evidence="9" id="KW-1185">Reference proteome</keyword>
<evidence type="ECO:0000256" key="1">
    <source>
        <dbReference type="ARBA" id="ARBA00004141"/>
    </source>
</evidence>
<name>A0ABT8GH98_9MICO</name>
<comment type="similarity">
    <text evidence="6">Belongs to the ABC-2 integral membrane protein family.</text>
</comment>
<keyword evidence="5" id="KW-0046">Antibiotic resistance</keyword>
<dbReference type="PANTHER" id="PTHR43229:SF2">
    <property type="entry name" value="NODULATION PROTEIN J"/>
    <property type="match status" value="1"/>
</dbReference>
<evidence type="ECO:0000256" key="6">
    <source>
        <dbReference type="RuleBase" id="RU361157"/>
    </source>
</evidence>
<evidence type="ECO:0000313" key="8">
    <source>
        <dbReference type="EMBL" id="MDN4480813.1"/>
    </source>
</evidence>
<dbReference type="InterPro" id="IPR013525">
    <property type="entry name" value="ABC2_TM"/>
</dbReference>
<dbReference type="RefSeq" id="WP_301142278.1">
    <property type="nucleotide sequence ID" value="NZ_JAUHQA010000001.1"/>
</dbReference>
<dbReference type="InterPro" id="IPR000412">
    <property type="entry name" value="ABC_2_transport"/>
</dbReference>
<keyword evidence="4 6" id="KW-0472">Membrane</keyword>
<dbReference type="InterPro" id="IPR047817">
    <property type="entry name" value="ABC2_TM_bact-type"/>
</dbReference>
<keyword evidence="2 6" id="KW-0812">Transmembrane</keyword>
<dbReference type="EMBL" id="JAUHQA010000001">
    <property type="protein sequence ID" value="MDN4480813.1"/>
    <property type="molecule type" value="Genomic_DNA"/>
</dbReference>
<evidence type="ECO:0000256" key="5">
    <source>
        <dbReference type="ARBA" id="ARBA00023251"/>
    </source>
</evidence>
<sequence>MSALETRRSPSWGSLVADRMVLELKEFTRSREQMIFIFAFPMIFLVLFGTIFGGQTLGDTDVTFSQYFLAGMIATGILNTGFQSLAISLSIDRDEDLLKRIYATPLPATGYFTGKITQVLLVSIVQIAILLTLGVLLYDVSLPTDASRWWTFTWVFLLGTAASSAVGIATSSLLRNGKAASAILTPVVLFLQFTSGVFFVFTQLPTYLQTVAEIFPLKWLAQGMRSVFLPEYFEAQEANGSWEHPMTAIMLTVWFVLGLVVAIRTFRWMRSDDS</sequence>
<organism evidence="8 9">
    <name type="scientific">Demequina muriae</name>
    <dbReference type="NCBI Taxonomy" id="3051664"/>
    <lineage>
        <taxon>Bacteria</taxon>
        <taxon>Bacillati</taxon>
        <taxon>Actinomycetota</taxon>
        <taxon>Actinomycetes</taxon>
        <taxon>Micrococcales</taxon>
        <taxon>Demequinaceae</taxon>
        <taxon>Demequina</taxon>
    </lineage>
</organism>
<dbReference type="Pfam" id="PF01061">
    <property type="entry name" value="ABC2_membrane"/>
    <property type="match status" value="1"/>
</dbReference>
<keyword evidence="6" id="KW-0813">Transport</keyword>
<gene>
    <name evidence="8" type="ORF">QQX02_07770</name>
</gene>
<comment type="subcellular location">
    <subcellularLocation>
        <location evidence="6">Cell membrane</location>
        <topology evidence="6">Multi-pass membrane protein</topology>
    </subcellularLocation>
    <subcellularLocation>
        <location evidence="1">Membrane</location>
        <topology evidence="1">Multi-pass membrane protein</topology>
    </subcellularLocation>
</comment>
<proteinExistence type="inferred from homology"/>
<feature type="transmembrane region" description="Helical" evidence="6">
    <location>
        <begin position="246"/>
        <end position="266"/>
    </location>
</feature>
<dbReference type="InterPro" id="IPR051784">
    <property type="entry name" value="Nod_factor_ABC_transporter"/>
</dbReference>
<keyword evidence="3 6" id="KW-1133">Transmembrane helix</keyword>
<feature type="transmembrane region" description="Helical" evidence="6">
    <location>
        <begin position="150"/>
        <end position="170"/>
    </location>
</feature>
<dbReference type="PROSITE" id="PS51012">
    <property type="entry name" value="ABC_TM2"/>
    <property type="match status" value="1"/>
</dbReference>
<evidence type="ECO:0000313" key="9">
    <source>
        <dbReference type="Proteomes" id="UP001172708"/>
    </source>
</evidence>
<comment type="caution">
    <text evidence="8">The sequence shown here is derived from an EMBL/GenBank/DDBJ whole genome shotgun (WGS) entry which is preliminary data.</text>
</comment>